<dbReference type="Proteomes" id="UP000790709">
    <property type="component" value="Unassembled WGS sequence"/>
</dbReference>
<keyword evidence="2" id="KW-1185">Reference proteome</keyword>
<proteinExistence type="predicted"/>
<reference evidence="1" key="1">
    <citation type="journal article" date="2021" name="New Phytol.">
        <title>Evolutionary innovations through gain and loss of genes in the ectomycorrhizal Boletales.</title>
        <authorList>
            <person name="Wu G."/>
            <person name="Miyauchi S."/>
            <person name="Morin E."/>
            <person name="Kuo A."/>
            <person name="Drula E."/>
            <person name="Varga T."/>
            <person name="Kohler A."/>
            <person name="Feng B."/>
            <person name="Cao Y."/>
            <person name="Lipzen A."/>
            <person name="Daum C."/>
            <person name="Hundley H."/>
            <person name="Pangilinan J."/>
            <person name="Johnson J."/>
            <person name="Barry K."/>
            <person name="LaButti K."/>
            <person name="Ng V."/>
            <person name="Ahrendt S."/>
            <person name="Min B."/>
            <person name="Choi I.G."/>
            <person name="Park H."/>
            <person name="Plett J.M."/>
            <person name="Magnuson J."/>
            <person name="Spatafora J.W."/>
            <person name="Nagy L.G."/>
            <person name="Henrissat B."/>
            <person name="Grigoriev I.V."/>
            <person name="Yang Z.L."/>
            <person name="Xu J."/>
            <person name="Martin F.M."/>
        </authorList>
    </citation>
    <scope>NUCLEOTIDE SEQUENCE</scope>
    <source>
        <strain evidence="1">KUC20120723A-06</strain>
    </source>
</reference>
<comment type="caution">
    <text evidence="1">The sequence shown here is derived from an EMBL/GenBank/DDBJ whole genome shotgun (WGS) entry which is preliminary data.</text>
</comment>
<evidence type="ECO:0000313" key="2">
    <source>
        <dbReference type="Proteomes" id="UP000790709"/>
    </source>
</evidence>
<evidence type="ECO:0000313" key="1">
    <source>
        <dbReference type="EMBL" id="KAH7924602.1"/>
    </source>
</evidence>
<sequence>MAPSQQMSLSPVAYNGVSPYEGGGTGRKTKEPLPPLFVRSELTLGRPSTRPPPQPRKRKTTAPTTPALTFAPSQNRLQSGLQGPDARTPITPRISPAHEQIHAYPHAPSAEFPIGQPAYHADDHYPPATKRLRPDTITPRDDGFPQPIAPIPMHLNPSHSSPSNSSPHSSPSYSSPSHSSPSYPSSATSFYPYTNETECYRGYPSPASSASSSHHSPEESLHEYSARPQLYNPQPYQEDMNVGNCIPYRLDDHGSQYPGQIDHGSCYLRPDEFASRQNLHGHNDGSVYHTTQPYQVDPIPRH</sequence>
<gene>
    <name evidence="1" type="ORF">BV22DRAFT_1195773</name>
</gene>
<name>A0ACB8BIG9_9AGAM</name>
<dbReference type="EMBL" id="MU266420">
    <property type="protein sequence ID" value="KAH7924602.1"/>
    <property type="molecule type" value="Genomic_DNA"/>
</dbReference>
<protein>
    <submittedName>
        <fullName evidence="1">Uncharacterized protein</fullName>
    </submittedName>
</protein>
<organism evidence="1 2">
    <name type="scientific">Leucogyrophana mollusca</name>
    <dbReference type="NCBI Taxonomy" id="85980"/>
    <lineage>
        <taxon>Eukaryota</taxon>
        <taxon>Fungi</taxon>
        <taxon>Dikarya</taxon>
        <taxon>Basidiomycota</taxon>
        <taxon>Agaricomycotina</taxon>
        <taxon>Agaricomycetes</taxon>
        <taxon>Agaricomycetidae</taxon>
        <taxon>Boletales</taxon>
        <taxon>Boletales incertae sedis</taxon>
        <taxon>Leucogyrophana</taxon>
    </lineage>
</organism>
<accession>A0ACB8BIG9</accession>